<gene>
    <name evidence="6" type="ORF">GCM10008015_20530</name>
</gene>
<dbReference type="SUPFAM" id="SSF53850">
    <property type="entry name" value="Periplasmic binding protein-like II"/>
    <property type="match status" value="1"/>
</dbReference>
<dbReference type="InterPro" id="IPR011862">
    <property type="entry name" value="Phos-bd"/>
</dbReference>
<accession>A0ABQ1HK08</accession>
<evidence type="ECO:0000256" key="1">
    <source>
        <dbReference type="ARBA" id="ARBA00008725"/>
    </source>
</evidence>
<dbReference type="NCBIfam" id="TIGR02136">
    <property type="entry name" value="ptsS_2"/>
    <property type="match status" value="1"/>
</dbReference>
<evidence type="ECO:0000256" key="4">
    <source>
        <dbReference type="RuleBase" id="RU367119"/>
    </source>
</evidence>
<evidence type="ECO:0000256" key="2">
    <source>
        <dbReference type="ARBA" id="ARBA00022448"/>
    </source>
</evidence>
<keyword evidence="2 4" id="KW-0813">Transport</keyword>
<dbReference type="Proteomes" id="UP000658793">
    <property type="component" value="Unassembled WGS sequence"/>
</dbReference>
<comment type="function">
    <text evidence="4">Involved in the system for phosphate transport across the cytoplasmic membrane.</text>
</comment>
<name>A0ABQ1HK08_9FLAO</name>
<keyword evidence="3 4" id="KW-0732">Signal</keyword>
<dbReference type="Gene3D" id="3.40.190.10">
    <property type="entry name" value="Periplasmic binding protein-like II"/>
    <property type="match status" value="2"/>
</dbReference>
<dbReference type="Pfam" id="PF12849">
    <property type="entry name" value="PBP_like_2"/>
    <property type="match status" value="1"/>
</dbReference>
<dbReference type="PANTHER" id="PTHR30570">
    <property type="entry name" value="PERIPLASMIC PHOSPHATE BINDING COMPONENT OF PHOSPHATE ABC TRANSPORTER"/>
    <property type="match status" value="1"/>
</dbReference>
<evidence type="ECO:0000313" key="6">
    <source>
        <dbReference type="EMBL" id="GGA79712.1"/>
    </source>
</evidence>
<proteinExistence type="inferred from homology"/>
<comment type="similarity">
    <text evidence="1 4">Belongs to the PstS family.</text>
</comment>
<sequence>MKKTKLFLILPLIGMLSCGKAKTEDKASEDNAAAVSVTIKGSDTVLPLAQKEAEDLMKSDKNISVTVVGGGSGVGITALIDGTTDIAMASRDLKTEEKLKFSEAKKEIEEVVIAFDALTVIVNPANGVSKLTREQLEGIFTGAIKNWKEVGGADEKIVAYSRESSSGTYEFFKEEVMAKKNYATDVLSLPATGAIVQAVGQTKGAIGYIGLAYETKEVKQLAVSYDQGKTFVEPSVASAKDKSYPISRPLFYMFDKTNAAKVKSIVDYALSDAGQKTVSDIGYIPLK</sequence>
<protein>
    <recommendedName>
        <fullName evidence="4">Phosphate-binding protein</fullName>
    </recommendedName>
</protein>
<feature type="signal peptide" evidence="4">
    <location>
        <begin position="1"/>
        <end position="23"/>
    </location>
</feature>
<organism evidence="6 7">
    <name type="scientific">Flavobacterium palustre</name>
    <dbReference type="NCBI Taxonomy" id="1476463"/>
    <lineage>
        <taxon>Bacteria</taxon>
        <taxon>Pseudomonadati</taxon>
        <taxon>Bacteroidota</taxon>
        <taxon>Flavobacteriia</taxon>
        <taxon>Flavobacteriales</taxon>
        <taxon>Flavobacteriaceae</taxon>
        <taxon>Flavobacterium</taxon>
    </lineage>
</organism>
<keyword evidence="7" id="KW-1185">Reference proteome</keyword>
<comment type="caution">
    <text evidence="6">The sequence shown here is derived from an EMBL/GenBank/DDBJ whole genome shotgun (WGS) entry which is preliminary data.</text>
</comment>
<dbReference type="PANTHER" id="PTHR30570:SF1">
    <property type="entry name" value="PHOSPHATE-BINDING PROTEIN PSTS"/>
    <property type="match status" value="1"/>
</dbReference>
<feature type="domain" description="PBP" evidence="5">
    <location>
        <begin position="31"/>
        <end position="272"/>
    </location>
</feature>
<evidence type="ECO:0000313" key="7">
    <source>
        <dbReference type="Proteomes" id="UP000658793"/>
    </source>
</evidence>
<dbReference type="PROSITE" id="PS51257">
    <property type="entry name" value="PROKAR_LIPOPROTEIN"/>
    <property type="match status" value="1"/>
</dbReference>
<reference evidence="7" key="1">
    <citation type="journal article" date="2019" name="Int. J. Syst. Evol. Microbiol.">
        <title>The Global Catalogue of Microorganisms (GCM) 10K type strain sequencing project: providing services to taxonomists for standard genome sequencing and annotation.</title>
        <authorList>
            <consortium name="The Broad Institute Genomics Platform"/>
            <consortium name="The Broad Institute Genome Sequencing Center for Infectious Disease"/>
            <person name="Wu L."/>
            <person name="Ma J."/>
        </authorList>
    </citation>
    <scope>NUCLEOTIDE SEQUENCE [LARGE SCALE GENOMIC DNA]</scope>
    <source>
        <strain evidence="7">CGMCC 1.12811</strain>
    </source>
</reference>
<evidence type="ECO:0000259" key="5">
    <source>
        <dbReference type="Pfam" id="PF12849"/>
    </source>
</evidence>
<dbReference type="RefSeq" id="WP_188494216.1">
    <property type="nucleotide sequence ID" value="NZ_BMGA01000004.1"/>
</dbReference>
<dbReference type="EMBL" id="BMGA01000004">
    <property type="protein sequence ID" value="GGA79712.1"/>
    <property type="molecule type" value="Genomic_DNA"/>
</dbReference>
<evidence type="ECO:0000256" key="3">
    <source>
        <dbReference type="ARBA" id="ARBA00022729"/>
    </source>
</evidence>
<dbReference type="InterPro" id="IPR050811">
    <property type="entry name" value="Phosphate_ABC_transporter"/>
</dbReference>
<dbReference type="InterPro" id="IPR024370">
    <property type="entry name" value="PBP_domain"/>
</dbReference>
<keyword evidence="4" id="KW-0592">Phosphate transport</keyword>
<feature type="chain" id="PRO_5044966094" description="Phosphate-binding protein" evidence="4">
    <location>
        <begin position="24"/>
        <end position="287"/>
    </location>
</feature>
<dbReference type="CDD" id="cd13566">
    <property type="entry name" value="PBP2_phosphate"/>
    <property type="match status" value="1"/>
</dbReference>